<proteinExistence type="predicted"/>
<dbReference type="EMBL" id="JAHFYH010000024">
    <property type="protein sequence ID" value="KAH0223617.1"/>
    <property type="molecule type" value="Genomic_DNA"/>
</dbReference>
<organism evidence="1 2">
    <name type="scientific">Aureobasidium melanogenum</name>
    <name type="common">Aureobasidium pullulans var. melanogenum</name>
    <dbReference type="NCBI Taxonomy" id="46634"/>
    <lineage>
        <taxon>Eukaryota</taxon>
        <taxon>Fungi</taxon>
        <taxon>Dikarya</taxon>
        <taxon>Ascomycota</taxon>
        <taxon>Pezizomycotina</taxon>
        <taxon>Dothideomycetes</taxon>
        <taxon>Dothideomycetidae</taxon>
        <taxon>Dothideales</taxon>
        <taxon>Saccotheciaceae</taxon>
        <taxon>Aureobasidium</taxon>
    </lineage>
</organism>
<comment type="caution">
    <text evidence="1">The sequence shown here is derived from an EMBL/GenBank/DDBJ whole genome shotgun (WGS) entry which is preliminary data.</text>
</comment>
<evidence type="ECO:0000313" key="2">
    <source>
        <dbReference type="Proteomes" id="UP000767238"/>
    </source>
</evidence>
<dbReference type="OrthoDB" id="3923531at2759"/>
<sequence>MARNRSSIQKRCNFEDTRRQTRRERLHQLCLDAANASISNHNWMMDPPLTVASDWHPTRNQFEPLAHLEDRKSRWFANRHSRRRRAREHKRKKIIEFQLATLDADLSARFDHVIRTNEHNSNVQLPDLDLSPMQMIKWQPPAYSPVVTPAPRLQHISDTDWSSLEIKFPPPVKKVLAAPCPSPPLSLMTAAELGLLTPLTPKVCLPELNNGSQDAVTVSVDASIVKPCMSSPPAATFIGQDSYLGPSTPEDGNVASSFVAAKLPHFRDIDPFDLTMPSTPDVNSSKYDYSKSPPQATRCTLYHEKDDHDTEGTSLDFSQSLRRCEEGRMAGLIHNESTNPQAFALDIKWPDEPVVDWPYDVVGDWNDEPFLDWNGEPVADWVDESIDDCFDDLVMIEHDAETFDWTFLSRYRALSNCASTLSSASSSMEVLPLPLRDSFMEERSAYEEPIREPAGSAHEKPVRELAEEGLNMRRVSKSAWESETDFCIPAFF</sequence>
<dbReference type="Proteomes" id="UP000767238">
    <property type="component" value="Unassembled WGS sequence"/>
</dbReference>
<dbReference type="AlphaFoldDB" id="A0A9P8K8Q1"/>
<reference evidence="1" key="2">
    <citation type="submission" date="2021-08" db="EMBL/GenBank/DDBJ databases">
        <authorList>
            <person name="Gostincar C."/>
            <person name="Sun X."/>
            <person name="Song Z."/>
            <person name="Gunde-Cimerman N."/>
        </authorList>
    </citation>
    <scope>NUCLEOTIDE SEQUENCE</scope>
    <source>
        <strain evidence="1">EXF-8016</strain>
    </source>
</reference>
<feature type="non-terminal residue" evidence="1">
    <location>
        <position position="1"/>
    </location>
</feature>
<gene>
    <name evidence="1" type="ORF">KCV03_g4228</name>
</gene>
<evidence type="ECO:0000313" key="1">
    <source>
        <dbReference type="EMBL" id="KAH0223617.1"/>
    </source>
</evidence>
<reference evidence="1" key="1">
    <citation type="journal article" date="2021" name="J Fungi (Basel)">
        <title>Virulence traits and population genomics of the black yeast Aureobasidium melanogenum.</title>
        <authorList>
            <person name="Cernosa A."/>
            <person name="Sun X."/>
            <person name="Gostincar C."/>
            <person name="Fang C."/>
            <person name="Gunde-Cimerman N."/>
            <person name="Song Z."/>
        </authorList>
    </citation>
    <scope>NUCLEOTIDE SEQUENCE</scope>
    <source>
        <strain evidence="1">EXF-8016</strain>
    </source>
</reference>
<protein>
    <submittedName>
        <fullName evidence="1">Uncharacterized protein</fullName>
    </submittedName>
</protein>
<name>A0A9P8K8Q1_AURME</name>
<accession>A0A9P8K8Q1</accession>